<dbReference type="EMBL" id="QSFT01000002">
    <property type="protein sequence ID" value="RHA78647.1"/>
    <property type="molecule type" value="Genomic_DNA"/>
</dbReference>
<accession>A0A413T4M4</accession>
<keyword evidence="7" id="KW-0449">Lipoprotein</keyword>
<dbReference type="Pfam" id="PF08842">
    <property type="entry name" value="Mfa2"/>
    <property type="match status" value="1"/>
</dbReference>
<dbReference type="GO" id="GO:0009279">
    <property type="term" value="C:cell outer membrane"/>
    <property type="evidence" value="ECO:0007669"/>
    <property type="project" value="UniProtKB-SubCell"/>
</dbReference>
<keyword evidence="6" id="KW-0998">Cell outer membrane</keyword>
<evidence type="ECO:0000256" key="9">
    <source>
        <dbReference type="SAM" id="SignalP"/>
    </source>
</evidence>
<dbReference type="PROSITE" id="PS51257">
    <property type="entry name" value="PROKAR_LIPOPROTEIN"/>
    <property type="match status" value="1"/>
</dbReference>
<sequence length="447" mass="49641">MKRLALPCLFSVFLILLSAACSGYMPDEDEETSATETSECHLQLAVRSTDEVKINYPLSVFLFDDTGELVLQTEVSDAETPFTHSLNKGEYILSAFSGLSEDDFTLPLEPLSTSYLSIKEPMNSRLPLMSGQSRIQLKQPTEVTLTLSYVVSALQFSFTGIPADATEVSLQVSPVSTGYSFDGNYKEDTDACSVSCSLEENVWTAGPVYVLPSTWSKAHLSITVTRPGKNETYSYTYAESLSPGQPYNFSGSYSEGVSLEGNFEIEGWKPAVDIEFDFSTGDDSDTEQPEEPEEGENPPLSGDGVLYASSLPEANSIWEDYYVWKTEPAGNNAVNAILIAPEQWYELAIDGMERLETYEINGLTDWRVFTETEARELIQFLQGATIESLNELLSQASMDQILYTKEERYLCAEGNKSFCLKTKTCTNIGTKTNYYLRPVKTVCIKLK</sequence>
<keyword evidence="4" id="KW-0472">Membrane</keyword>
<evidence type="ECO:0000256" key="6">
    <source>
        <dbReference type="ARBA" id="ARBA00023237"/>
    </source>
</evidence>
<organism evidence="10 11">
    <name type="scientific">Phocaeicola coprophilus</name>
    <dbReference type="NCBI Taxonomy" id="387090"/>
    <lineage>
        <taxon>Bacteria</taxon>
        <taxon>Pseudomonadati</taxon>
        <taxon>Bacteroidota</taxon>
        <taxon>Bacteroidia</taxon>
        <taxon>Bacteroidales</taxon>
        <taxon>Bacteroidaceae</taxon>
        <taxon>Phocaeicola</taxon>
    </lineage>
</organism>
<evidence type="ECO:0000256" key="1">
    <source>
        <dbReference type="ARBA" id="ARBA00004442"/>
    </source>
</evidence>
<comment type="similarity">
    <text evidence="2">Belongs to the bacteroidetes fimbrillin superfamily. FimB/Mfa2 family.</text>
</comment>
<evidence type="ECO:0000256" key="8">
    <source>
        <dbReference type="SAM" id="MobiDB-lite"/>
    </source>
</evidence>
<comment type="subcellular location">
    <subcellularLocation>
        <location evidence="1">Cell outer membrane</location>
    </subcellularLocation>
</comment>
<keyword evidence="3 9" id="KW-0732">Signal</keyword>
<dbReference type="AlphaFoldDB" id="A0A413T4M4"/>
<dbReference type="RefSeq" id="WP_118399885.1">
    <property type="nucleotide sequence ID" value="NZ_CABJGD010000002.1"/>
</dbReference>
<reference evidence="10 11" key="1">
    <citation type="submission" date="2018-08" db="EMBL/GenBank/DDBJ databases">
        <title>A genome reference for cultivated species of the human gut microbiota.</title>
        <authorList>
            <person name="Zou Y."/>
            <person name="Xue W."/>
            <person name="Luo G."/>
        </authorList>
    </citation>
    <scope>NUCLEOTIDE SEQUENCE [LARGE SCALE GENOMIC DNA]</scope>
    <source>
        <strain evidence="10 11">AM42-38</strain>
    </source>
</reference>
<protein>
    <recommendedName>
        <fullName evidence="12">DUF1566 domain-containing protein</fullName>
    </recommendedName>
</protein>
<dbReference type="Proteomes" id="UP000283855">
    <property type="component" value="Unassembled WGS sequence"/>
</dbReference>
<evidence type="ECO:0000256" key="4">
    <source>
        <dbReference type="ARBA" id="ARBA00023136"/>
    </source>
</evidence>
<feature type="signal peptide" evidence="9">
    <location>
        <begin position="1"/>
        <end position="23"/>
    </location>
</feature>
<feature type="region of interest" description="Disordered" evidence="8">
    <location>
        <begin position="276"/>
        <end position="305"/>
    </location>
</feature>
<evidence type="ECO:0000256" key="5">
    <source>
        <dbReference type="ARBA" id="ARBA00023139"/>
    </source>
</evidence>
<feature type="chain" id="PRO_5019205623" description="DUF1566 domain-containing protein" evidence="9">
    <location>
        <begin position="24"/>
        <end position="447"/>
    </location>
</feature>
<evidence type="ECO:0000256" key="2">
    <source>
        <dbReference type="ARBA" id="ARBA00007248"/>
    </source>
</evidence>
<gene>
    <name evidence="10" type="ORF">DW921_01490</name>
</gene>
<comment type="caution">
    <text evidence="10">The sequence shown here is derived from an EMBL/GenBank/DDBJ whole genome shotgun (WGS) entry which is preliminary data.</text>
</comment>
<evidence type="ECO:0000256" key="7">
    <source>
        <dbReference type="ARBA" id="ARBA00023288"/>
    </source>
</evidence>
<name>A0A413T4M4_9BACT</name>
<proteinExistence type="inferred from homology"/>
<evidence type="ECO:0000256" key="3">
    <source>
        <dbReference type="ARBA" id="ARBA00022729"/>
    </source>
</evidence>
<evidence type="ECO:0000313" key="10">
    <source>
        <dbReference type="EMBL" id="RHA78647.1"/>
    </source>
</evidence>
<evidence type="ECO:0008006" key="12">
    <source>
        <dbReference type="Google" id="ProtNLM"/>
    </source>
</evidence>
<feature type="compositionally biased region" description="Acidic residues" evidence="8">
    <location>
        <begin position="276"/>
        <end position="296"/>
    </location>
</feature>
<keyword evidence="5" id="KW-0564">Palmitate</keyword>
<dbReference type="InterPro" id="IPR014941">
    <property type="entry name" value="FimB/Mfa2/Mfa3"/>
</dbReference>
<evidence type="ECO:0000313" key="11">
    <source>
        <dbReference type="Proteomes" id="UP000283855"/>
    </source>
</evidence>